<gene>
    <name evidence="1" type="ORF">SAMN05216297_102368</name>
</gene>
<dbReference type="Pfam" id="PF08713">
    <property type="entry name" value="DNA_alkylation"/>
    <property type="match status" value="1"/>
</dbReference>
<dbReference type="Proteomes" id="UP000199672">
    <property type="component" value="Unassembled WGS sequence"/>
</dbReference>
<dbReference type="RefSeq" id="WP_091491260.1">
    <property type="nucleotide sequence ID" value="NZ_FOMH01000002.1"/>
</dbReference>
<sequence length="267" mass="30637">MNEIKRKGARSTKDIPTSILEQLNKGKIETANLVEWLAVNQTKLLENVLKESDRMEYLEPILMDISNLKKQTVNTINEAIGTGILTESILNNDTEILSIISKHKSDLVRCWSAYTIGKKEEFTIEEILEQIQFLSGDKHFGVREISWLAIRSSIIKNLEESLEILLSWTSSEDGNIRRFATESTRPRGVWCEHIEKLKKEPELGLKILNALKSDSSKYVQDSVGNWLNDASKTRPDFVKDLCEKWKTESPTKETLYIIKKALRTIEK</sequence>
<dbReference type="AlphaFoldDB" id="A0A1I1M7J9"/>
<organism evidence="1 2">
    <name type="scientific">Flavobacterium phragmitis</name>
    <dbReference type="NCBI Taxonomy" id="739143"/>
    <lineage>
        <taxon>Bacteria</taxon>
        <taxon>Pseudomonadati</taxon>
        <taxon>Bacteroidota</taxon>
        <taxon>Flavobacteriia</taxon>
        <taxon>Flavobacteriales</taxon>
        <taxon>Flavobacteriaceae</taxon>
        <taxon>Flavobacterium</taxon>
    </lineage>
</organism>
<evidence type="ECO:0000313" key="1">
    <source>
        <dbReference type="EMBL" id="SFC81371.1"/>
    </source>
</evidence>
<keyword evidence="2" id="KW-1185">Reference proteome</keyword>
<dbReference type="OrthoDB" id="9797162at2"/>
<name>A0A1I1M7J9_9FLAO</name>
<dbReference type="EMBL" id="FOMH01000002">
    <property type="protein sequence ID" value="SFC81371.1"/>
    <property type="molecule type" value="Genomic_DNA"/>
</dbReference>
<evidence type="ECO:0000313" key="2">
    <source>
        <dbReference type="Proteomes" id="UP000199672"/>
    </source>
</evidence>
<dbReference type="InterPro" id="IPR016024">
    <property type="entry name" value="ARM-type_fold"/>
</dbReference>
<dbReference type="SUPFAM" id="SSF48371">
    <property type="entry name" value="ARM repeat"/>
    <property type="match status" value="1"/>
</dbReference>
<protein>
    <submittedName>
        <fullName evidence="1">3-methyladenine DNA glycosylase AlkC</fullName>
    </submittedName>
</protein>
<proteinExistence type="predicted"/>
<reference evidence="2" key="1">
    <citation type="submission" date="2016-10" db="EMBL/GenBank/DDBJ databases">
        <authorList>
            <person name="Varghese N."/>
            <person name="Submissions S."/>
        </authorList>
    </citation>
    <scope>NUCLEOTIDE SEQUENCE [LARGE SCALE GENOMIC DNA]</scope>
    <source>
        <strain evidence="2">CGMCC 1.10370</strain>
    </source>
</reference>
<dbReference type="STRING" id="739143.SAMN05216297_102368"/>
<dbReference type="Gene3D" id="1.25.40.290">
    <property type="entry name" value="ARM repeat domains"/>
    <property type="match status" value="1"/>
</dbReference>
<accession>A0A1I1M7J9</accession>
<dbReference type="InterPro" id="IPR014825">
    <property type="entry name" value="DNA_alkylation"/>
</dbReference>